<proteinExistence type="predicted"/>
<evidence type="ECO:0000313" key="1">
    <source>
        <dbReference type="EMBL" id="EMK25003.1"/>
    </source>
</evidence>
<accession>M6F8C3</accession>
<dbReference type="PATRIC" id="fig|1240687.3.peg.1465"/>
<comment type="caution">
    <text evidence="1">The sequence shown here is derived from an EMBL/GenBank/DDBJ whole genome shotgun (WGS) entry which is preliminary data.</text>
</comment>
<organism evidence="1 2">
    <name type="scientific">Leptospira kirschneri serovar Bulgarica str. Nikolaevo</name>
    <dbReference type="NCBI Taxonomy" id="1240687"/>
    <lineage>
        <taxon>Bacteria</taxon>
        <taxon>Pseudomonadati</taxon>
        <taxon>Spirochaetota</taxon>
        <taxon>Spirochaetia</taxon>
        <taxon>Leptospirales</taxon>
        <taxon>Leptospiraceae</taxon>
        <taxon>Leptospira</taxon>
    </lineage>
</organism>
<dbReference type="AlphaFoldDB" id="M6F8C3"/>
<reference evidence="1 2" key="1">
    <citation type="submission" date="2013-01" db="EMBL/GenBank/DDBJ databases">
        <authorList>
            <person name="Harkins D.M."/>
            <person name="Durkin A.S."/>
            <person name="Brinkac L.M."/>
            <person name="Haft D.H."/>
            <person name="Selengut J.D."/>
            <person name="Sanka R."/>
            <person name="DePew J."/>
            <person name="Purushe J."/>
            <person name="Galloway R.L."/>
            <person name="Vinetz J.M."/>
            <person name="Sutton G.G."/>
            <person name="Nierman W.C."/>
            <person name="Fouts D.E."/>
        </authorList>
    </citation>
    <scope>NUCLEOTIDE SEQUENCE [LARGE SCALE GENOMIC DNA]</scope>
    <source>
        <strain evidence="1 2">Nikolaevo</strain>
    </source>
</reference>
<name>M6F8C3_9LEPT</name>
<dbReference type="EMBL" id="ANCE01000077">
    <property type="protein sequence ID" value="EMK25003.1"/>
    <property type="molecule type" value="Genomic_DNA"/>
</dbReference>
<protein>
    <submittedName>
        <fullName evidence="1">Uncharacterized protein</fullName>
    </submittedName>
</protein>
<dbReference type="Proteomes" id="UP000011980">
    <property type="component" value="Unassembled WGS sequence"/>
</dbReference>
<gene>
    <name evidence="1" type="ORF">LEP1GSC008_3139</name>
</gene>
<sequence>MAEVTTSNWKFAGTLTIQFDWKDRSQNCTFKSVPTRTVRNG</sequence>
<evidence type="ECO:0000313" key="2">
    <source>
        <dbReference type="Proteomes" id="UP000011980"/>
    </source>
</evidence>